<dbReference type="Pfam" id="PF00009">
    <property type="entry name" value="GTP_EFTU"/>
    <property type="match status" value="1"/>
</dbReference>
<feature type="compositionally biased region" description="Low complexity" evidence="14">
    <location>
        <begin position="533"/>
        <end position="580"/>
    </location>
</feature>
<feature type="compositionally biased region" description="Basic and acidic residues" evidence="14">
    <location>
        <begin position="384"/>
        <end position="402"/>
    </location>
</feature>
<feature type="region of interest" description="Disordered" evidence="14">
    <location>
        <begin position="384"/>
        <end position="420"/>
    </location>
</feature>
<feature type="compositionally biased region" description="Acidic residues" evidence="14">
    <location>
        <begin position="230"/>
        <end position="240"/>
    </location>
</feature>
<feature type="compositionally biased region" description="Low complexity" evidence="14">
    <location>
        <begin position="267"/>
        <end position="291"/>
    </location>
</feature>
<evidence type="ECO:0000256" key="13">
    <source>
        <dbReference type="ARBA" id="ARBA00048107"/>
    </source>
</evidence>
<feature type="compositionally biased region" description="Low complexity" evidence="14">
    <location>
        <begin position="74"/>
        <end position="83"/>
    </location>
</feature>
<dbReference type="PANTHER" id="PTHR43381:SF4">
    <property type="entry name" value="EUKARYOTIC TRANSLATION INITIATION FACTOR 5B"/>
    <property type="match status" value="1"/>
</dbReference>
<feature type="compositionally biased region" description="Low complexity" evidence="14">
    <location>
        <begin position="217"/>
        <end position="229"/>
    </location>
</feature>
<dbReference type="NCBIfam" id="TIGR00231">
    <property type="entry name" value="small_GTP"/>
    <property type="match status" value="1"/>
</dbReference>
<evidence type="ECO:0000256" key="6">
    <source>
        <dbReference type="ARBA" id="ARBA00022540"/>
    </source>
</evidence>
<dbReference type="PRINTS" id="PR00315">
    <property type="entry name" value="ELONGATNFCT"/>
</dbReference>
<comment type="catalytic activity">
    <reaction evidence="13">
        <text>GTP + H2O = GDP + phosphate + H(+)</text>
        <dbReference type="Rhea" id="RHEA:19669"/>
        <dbReference type="ChEBI" id="CHEBI:15377"/>
        <dbReference type="ChEBI" id="CHEBI:15378"/>
        <dbReference type="ChEBI" id="CHEBI:37565"/>
        <dbReference type="ChEBI" id="CHEBI:43474"/>
        <dbReference type="ChEBI" id="CHEBI:58189"/>
        <dbReference type="EC" id="3.6.5.3"/>
    </reaction>
</comment>
<evidence type="ECO:0000256" key="12">
    <source>
        <dbReference type="ARBA" id="ARBA00032478"/>
    </source>
</evidence>
<feature type="compositionally biased region" description="Acidic residues" evidence="14">
    <location>
        <begin position="59"/>
        <end position="73"/>
    </location>
</feature>
<feature type="compositionally biased region" description="Basic and acidic residues" evidence="14">
    <location>
        <begin position="409"/>
        <end position="420"/>
    </location>
</feature>
<evidence type="ECO:0000256" key="8">
    <source>
        <dbReference type="ARBA" id="ARBA00022741"/>
    </source>
</evidence>
<feature type="compositionally biased region" description="Basic residues" evidence="14">
    <location>
        <begin position="1"/>
        <end position="12"/>
    </location>
</feature>
<evidence type="ECO:0000256" key="1">
    <source>
        <dbReference type="ARBA" id="ARBA00004496"/>
    </source>
</evidence>
<evidence type="ECO:0000256" key="5">
    <source>
        <dbReference type="ARBA" id="ARBA00022490"/>
    </source>
</evidence>
<comment type="similarity">
    <text evidence="2">Belongs to the TRAFAC class translation factor GTPase superfamily. Classic translation factor GTPase family. IF-2 subfamily.</text>
</comment>
<dbReference type="GO" id="GO:0003924">
    <property type="term" value="F:GTPase activity"/>
    <property type="evidence" value="ECO:0007669"/>
    <property type="project" value="InterPro"/>
</dbReference>
<dbReference type="EC" id="3.6.5.3" evidence="3"/>
<evidence type="ECO:0000259" key="15">
    <source>
        <dbReference type="PROSITE" id="PS51722"/>
    </source>
</evidence>
<protein>
    <recommendedName>
        <fullName evidence="4">Eukaryotic translation initiation factor 5B</fullName>
        <ecNumber evidence="3">3.6.5.3</ecNumber>
    </recommendedName>
    <alternativeName>
        <fullName evidence="12">Translation initiation factor IF-2</fullName>
    </alternativeName>
</protein>
<dbReference type="GeneID" id="91090816"/>
<dbReference type="Gene3D" id="2.40.30.10">
    <property type="entry name" value="Translation factors"/>
    <property type="match status" value="2"/>
</dbReference>
<evidence type="ECO:0000256" key="3">
    <source>
        <dbReference type="ARBA" id="ARBA00011986"/>
    </source>
</evidence>
<keyword evidence="10" id="KW-0648">Protein biosynthesis</keyword>
<comment type="subcellular location">
    <subcellularLocation>
        <location evidence="1">Cytoplasm</location>
    </subcellularLocation>
</comment>
<dbReference type="RefSeq" id="XP_066072045.1">
    <property type="nucleotide sequence ID" value="XM_066215948.1"/>
</dbReference>
<keyword evidence="8" id="KW-0547">Nucleotide-binding</keyword>
<feature type="compositionally biased region" description="Basic and acidic residues" evidence="14">
    <location>
        <begin position="200"/>
        <end position="216"/>
    </location>
</feature>
<evidence type="ECO:0000313" key="16">
    <source>
        <dbReference type="EMBL" id="WWC85282.1"/>
    </source>
</evidence>
<dbReference type="InterPro" id="IPR027417">
    <property type="entry name" value="P-loop_NTPase"/>
</dbReference>
<feature type="compositionally biased region" description="Acidic residues" evidence="14">
    <location>
        <begin position="519"/>
        <end position="532"/>
    </location>
</feature>
<dbReference type="PROSITE" id="PS51722">
    <property type="entry name" value="G_TR_2"/>
    <property type="match status" value="1"/>
</dbReference>
<dbReference type="InterPro" id="IPR036925">
    <property type="entry name" value="TIF_IF2_dom3_sf"/>
</dbReference>
<organism evidence="16 17">
    <name type="scientific">Kwoniella dendrophila CBS 6074</name>
    <dbReference type="NCBI Taxonomy" id="1295534"/>
    <lineage>
        <taxon>Eukaryota</taxon>
        <taxon>Fungi</taxon>
        <taxon>Dikarya</taxon>
        <taxon>Basidiomycota</taxon>
        <taxon>Agaricomycotina</taxon>
        <taxon>Tremellomycetes</taxon>
        <taxon>Tremellales</taxon>
        <taxon>Cryptococcaceae</taxon>
        <taxon>Kwoniella</taxon>
    </lineage>
</organism>
<dbReference type="GO" id="GO:0046872">
    <property type="term" value="F:metal ion binding"/>
    <property type="evidence" value="ECO:0007669"/>
    <property type="project" value="UniProtKB-KW"/>
</dbReference>
<dbReference type="Pfam" id="PF11987">
    <property type="entry name" value="IF-2"/>
    <property type="match status" value="1"/>
</dbReference>
<evidence type="ECO:0000256" key="7">
    <source>
        <dbReference type="ARBA" id="ARBA00022723"/>
    </source>
</evidence>
<feature type="compositionally biased region" description="Acidic residues" evidence="14">
    <location>
        <begin position="292"/>
        <end position="304"/>
    </location>
</feature>
<keyword evidence="11" id="KW-0342">GTP-binding</keyword>
<evidence type="ECO:0000256" key="9">
    <source>
        <dbReference type="ARBA" id="ARBA00022801"/>
    </source>
</evidence>
<evidence type="ECO:0000256" key="4">
    <source>
        <dbReference type="ARBA" id="ARBA00013824"/>
    </source>
</evidence>
<evidence type="ECO:0000313" key="17">
    <source>
        <dbReference type="Proteomes" id="UP001355207"/>
    </source>
</evidence>
<dbReference type="FunFam" id="2.40.30.10:FF:000026">
    <property type="entry name" value="Eukaryotic translation initiation factor 5B"/>
    <property type="match status" value="1"/>
</dbReference>
<feature type="region of interest" description="Disordered" evidence="14">
    <location>
        <begin position="436"/>
        <end position="621"/>
    </location>
</feature>
<feature type="compositionally biased region" description="Basic residues" evidence="14">
    <location>
        <begin position="178"/>
        <end position="187"/>
    </location>
</feature>
<feature type="compositionally biased region" description="Basic and acidic residues" evidence="14">
    <location>
        <begin position="478"/>
        <end position="489"/>
    </location>
</feature>
<dbReference type="SUPFAM" id="SSF52540">
    <property type="entry name" value="P-loop containing nucleoside triphosphate hydrolases"/>
    <property type="match status" value="1"/>
</dbReference>
<sequence>MPPKKGAKKGGKKNVDDDEFWEKKEAAIADISVPKDEEDDVPQPAKSGKNKKSGGVFDLLDEGDAMDDDDEGGDLMAMIQANAAKKKDKKKNKKKYDFDEDEEVASPEIDTKPNMDDEWPEDDVKPKKGKKDKKSKKKAVIEEDEDQIMDNETPAPAAEPATAVNIDDEWPEEDVKPKKGKKGKKGKKQVDEEEEDLDAILEKAAAERRAAEEAAKAAEPTPAPAAEPEAAADEDEEAEDGGAPKILTKAQKEKLKKEKEKAKKKAQAAAKKASAPTPAAEEPTQSAPEPAAEAEEDEGDEEAGGGDKKKKKKKKPAAKAAEPAPAAAGKGKKVPAHILAMQAAMEEKKKLEEEARKVEEERLRKIEEEEARLAEEEARIAEAKAAKKAKEKEKQAKAKAEGRALTPAQKREKAAAEARKQAMLASGMVVAGLQEGGAAPEAKKKVVYGNRKKQQQKPAAKETATPPPEPATPVPAPAEKKAESKAAKEDSEDDWDKSEDEAAEVEKVVAGVDKLKVEESEDDWDKSSDDEAPAPAAPKAAAPAPAKSASAPADKATPAPAAPLADAKVAPKANGKAPAPAEEEEEEEESSSEEESSEEETDSDDDSDDESDSEDEAAVRKAAALEKIEKRKQAAQAAGSKEDLRSPICCILGHVDHGKTKLLDQIRQTSVAEGEAGGITQQIGATFFPKSAIVEKSAVVNTNNETEVKIPGLLIIDTPGHESFSNLRTRGSSLCNIAILVVDITQGLEPQTIESINLLKKGRTPFIVALNKIDRMYGWEPKKNAGFRETLNSQKAFVKSEFEDRVKAAKLAFAEQGFNAELFDENKNLGRNISLVPTSAITGEGIPDMLLLLVKLTQERMNANLMYISELECTILEVKIIEGLGTTIDVILSNGVMKEGDRIVLCGSDGPIVTNVRALLTPQPLRELRIKSAYVHNKEVKAALGVKISAPGLEKAIAGAKLYVAHDDDEVEAYKDMAMDDLSSLAKFVTKSGKGVWVQASTLGSLEALLTFLQQMKIPVFNFGIGPVYKSTIVKAGIMLDRAPEYAVIMAFDVTIEKEAEELSKKAGMKIFSSMVIYHLFDAFQKYMAEVQESRRKEAAPNAVWPVRMKILKAFAHRDPIILGCDIIEGSMRVGTPVGVVKVDKATGKREIITLGKITSLEINHKPFTIVKKSQVGAGVAVKIERAPYQTARMFNRHFDEKDEVVSLITRQSIDTLKTTFRDQVEMGDWAIIKKMKTEQGVA</sequence>
<feature type="compositionally biased region" description="Low complexity" evidence="14">
    <location>
        <begin position="152"/>
        <end position="163"/>
    </location>
</feature>
<keyword evidence="9" id="KW-0378">Hydrolase</keyword>
<keyword evidence="17" id="KW-1185">Reference proteome</keyword>
<dbReference type="SUPFAM" id="SSF50447">
    <property type="entry name" value="Translation proteins"/>
    <property type="match status" value="1"/>
</dbReference>
<dbReference type="InterPro" id="IPR023115">
    <property type="entry name" value="TIF_IF2_dom3"/>
</dbReference>
<dbReference type="InterPro" id="IPR005225">
    <property type="entry name" value="Small_GTP-bd"/>
</dbReference>
<dbReference type="NCBIfam" id="NF003078">
    <property type="entry name" value="PRK04004.1"/>
    <property type="match status" value="1"/>
</dbReference>
<dbReference type="InterPro" id="IPR000795">
    <property type="entry name" value="T_Tr_GTP-bd_dom"/>
</dbReference>
<dbReference type="EMBL" id="CP144098">
    <property type="protein sequence ID" value="WWC85282.1"/>
    <property type="molecule type" value="Genomic_DNA"/>
</dbReference>
<proteinExistence type="inferred from homology"/>
<feature type="compositionally biased region" description="Basic residues" evidence="14">
    <location>
        <begin position="308"/>
        <end position="317"/>
    </location>
</feature>
<dbReference type="AlphaFoldDB" id="A0AAX4JIJ4"/>
<dbReference type="Proteomes" id="UP001355207">
    <property type="component" value="Chromosome 1"/>
</dbReference>
<evidence type="ECO:0000256" key="11">
    <source>
        <dbReference type="ARBA" id="ARBA00023134"/>
    </source>
</evidence>
<dbReference type="CDD" id="cd01887">
    <property type="entry name" value="IF2_eIF5B"/>
    <property type="match status" value="1"/>
</dbReference>
<feature type="compositionally biased region" description="Basic residues" evidence="14">
    <location>
        <begin position="127"/>
        <end position="138"/>
    </location>
</feature>
<evidence type="ECO:0000256" key="2">
    <source>
        <dbReference type="ARBA" id="ARBA00007733"/>
    </source>
</evidence>
<accession>A0AAX4JIJ4</accession>
<feature type="compositionally biased region" description="Acidic residues" evidence="14">
    <location>
        <begin position="490"/>
        <end position="503"/>
    </location>
</feature>
<feature type="domain" description="Tr-type G" evidence="15">
    <location>
        <begin position="644"/>
        <end position="862"/>
    </location>
</feature>
<dbReference type="FunFam" id="2.40.30.10:FF:000013">
    <property type="entry name" value="eukaryotic translation initiation factor 5B"/>
    <property type="match status" value="1"/>
</dbReference>
<dbReference type="PANTHER" id="PTHR43381">
    <property type="entry name" value="TRANSLATION INITIATION FACTOR IF-2-RELATED"/>
    <property type="match status" value="1"/>
</dbReference>
<evidence type="ECO:0000256" key="10">
    <source>
        <dbReference type="ARBA" id="ARBA00022917"/>
    </source>
</evidence>
<evidence type="ECO:0000256" key="14">
    <source>
        <dbReference type="SAM" id="MobiDB-lite"/>
    </source>
</evidence>
<gene>
    <name evidence="16" type="ORF">L201_000144</name>
</gene>
<dbReference type="CDD" id="cd03703">
    <property type="entry name" value="aeIF5B_II"/>
    <property type="match status" value="1"/>
</dbReference>
<keyword evidence="5" id="KW-0963">Cytoplasm</keyword>
<reference evidence="16 17" key="1">
    <citation type="submission" date="2024-01" db="EMBL/GenBank/DDBJ databases">
        <title>Comparative genomics of Cryptococcus and Kwoniella reveals pathogenesis evolution and contrasting modes of karyotype evolution via chromosome fusion or intercentromeric recombination.</title>
        <authorList>
            <person name="Coelho M.A."/>
            <person name="David-Palma M."/>
            <person name="Shea T."/>
            <person name="Bowers K."/>
            <person name="McGinley-Smith S."/>
            <person name="Mohammad A.W."/>
            <person name="Gnirke A."/>
            <person name="Yurkov A.M."/>
            <person name="Nowrousian M."/>
            <person name="Sun S."/>
            <person name="Cuomo C.A."/>
            <person name="Heitman J."/>
        </authorList>
    </citation>
    <scope>NUCLEOTIDE SEQUENCE [LARGE SCALE GENOMIC DNA]</scope>
    <source>
        <strain evidence="16 17">CBS 6074</strain>
    </source>
</reference>
<name>A0AAX4JIJ4_9TREE</name>
<dbReference type="FunFam" id="3.40.50.300:FF:000112">
    <property type="entry name" value="Eukaryotic translation initiation factor 5B"/>
    <property type="match status" value="1"/>
</dbReference>
<dbReference type="InterPro" id="IPR015760">
    <property type="entry name" value="TIF_IF2"/>
</dbReference>
<feature type="compositionally biased region" description="Basic residues" evidence="14">
    <location>
        <begin position="84"/>
        <end position="94"/>
    </location>
</feature>
<dbReference type="InterPro" id="IPR009000">
    <property type="entry name" value="Transl_B-barrel_sf"/>
</dbReference>
<dbReference type="GO" id="GO:0005739">
    <property type="term" value="C:mitochondrion"/>
    <property type="evidence" value="ECO:0007669"/>
    <property type="project" value="TreeGrafter"/>
</dbReference>
<dbReference type="GO" id="GO:0003743">
    <property type="term" value="F:translation initiation factor activity"/>
    <property type="evidence" value="ECO:0007669"/>
    <property type="project" value="UniProtKB-KW"/>
</dbReference>
<dbReference type="Gene3D" id="3.40.50.300">
    <property type="entry name" value="P-loop containing nucleotide triphosphate hydrolases"/>
    <property type="match status" value="1"/>
</dbReference>
<keyword evidence="6" id="KW-0396">Initiation factor</keyword>
<dbReference type="Gene3D" id="3.40.50.10050">
    <property type="entry name" value="Translation initiation factor IF- 2, domain 3"/>
    <property type="match status" value="1"/>
</dbReference>
<keyword evidence="7" id="KW-0479">Metal-binding</keyword>
<dbReference type="FunFam" id="3.40.50.10050:FF:000002">
    <property type="entry name" value="Eukaryotic translation initiation factor 5B"/>
    <property type="match status" value="1"/>
</dbReference>
<feature type="compositionally biased region" description="Pro residues" evidence="14">
    <location>
        <begin position="465"/>
        <end position="476"/>
    </location>
</feature>
<feature type="compositionally biased region" description="Basic and acidic residues" evidence="14">
    <location>
        <begin position="250"/>
        <end position="261"/>
    </location>
</feature>
<feature type="region of interest" description="Disordered" evidence="14">
    <location>
        <begin position="1"/>
        <end position="335"/>
    </location>
</feature>
<dbReference type="SUPFAM" id="SSF52156">
    <property type="entry name" value="Initiation factor IF2/eIF5b, domain 3"/>
    <property type="match status" value="1"/>
</dbReference>
<feature type="compositionally biased region" description="Low complexity" evidence="14">
    <location>
        <begin position="318"/>
        <end position="329"/>
    </location>
</feature>
<dbReference type="GO" id="GO:0005525">
    <property type="term" value="F:GTP binding"/>
    <property type="evidence" value="ECO:0007669"/>
    <property type="project" value="UniProtKB-KW"/>
</dbReference>
<feature type="compositionally biased region" description="Acidic residues" evidence="14">
    <location>
        <begin position="581"/>
        <end position="616"/>
    </location>
</feature>